<feature type="domain" description="DUF397" evidence="1">
    <location>
        <begin position="14"/>
        <end position="64"/>
    </location>
</feature>
<evidence type="ECO:0000313" key="2">
    <source>
        <dbReference type="EMBL" id="MFC5724063.1"/>
    </source>
</evidence>
<organism evidence="2 3">
    <name type="scientific">Streptomyces gamaensis</name>
    <dbReference type="NCBI Taxonomy" id="1763542"/>
    <lineage>
        <taxon>Bacteria</taxon>
        <taxon>Bacillati</taxon>
        <taxon>Actinomycetota</taxon>
        <taxon>Actinomycetes</taxon>
        <taxon>Kitasatosporales</taxon>
        <taxon>Streptomycetaceae</taxon>
        <taxon>Streptomyces</taxon>
    </lineage>
</organism>
<gene>
    <name evidence="2" type="ORF">ACFP1Z_28235</name>
</gene>
<proteinExistence type="predicted"/>
<dbReference type="Proteomes" id="UP001596083">
    <property type="component" value="Unassembled WGS sequence"/>
</dbReference>
<comment type="caution">
    <text evidence="2">The sequence shown here is derived from an EMBL/GenBank/DDBJ whole genome shotgun (WGS) entry which is preliminary data.</text>
</comment>
<evidence type="ECO:0000313" key="3">
    <source>
        <dbReference type="Proteomes" id="UP001596083"/>
    </source>
</evidence>
<dbReference type="InterPro" id="IPR007278">
    <property type="entry name" value="DUF397"/>
</dbReference>
<name>A0ABW0Z803_9ACTN</name>
<dbReference type="EMBL" id="JBHSPB010000023">
    <property type="protein sequence ID" value="MFC5724063.1"/>
    <property type="molecule type" value="Genomic_DNA"/>
</dbReference>
<reference evidence="3" key="1">
    <citation type="journal article" date="2019" name="Int. J. Syst. Evol. Microbiol.">
        <title>The Global Catalogue of Microorganisms (GCM) 10K type strain sequencing project: providing services to taxonomists for standard genome sequencing and annotation.</title>
        <authorList>
            <consortium name="The Broad Institute Genomics Platform"/>
            <consortium name="The Broad Institute Genome Sequencing Center for Infectious Disease"/>
            <person name="Wu L."/>
            <person name="Ma J."/>
        </authorList>
    </citation>
    <scope>NUCLEOTIDE SEQUENCE [LARGE SCALE GENOMIC DNA]</scope>
    <source>
        <strain evidence="3">CGMCC 4.7304</strain>
    </source>
</reference>
<evidence type="ECO:0000259" key="1">
    <source>
        <dbReference type="Pfam" id="PF04149"/>
    </source>
</evidence>
<dbReference type="RefSeq" id="WP_390320492.1">
    <property type="nucleotide sequence ID" value="NZ_JBHSPB010000023.1"/>
</dbReference>
<keyword evidence="3" id="KW-1185">Reference proteome</keyword>
<dbReference type="Pfam" id="PF04149">
    <property type="entry name" value="DUF397"/>
    <property type="match status" value="1"/>
</dbReference>
<accession>A0ABW0Z803</accession>
<sequence>MNAEPLVGTEVESGWAKSSYSGTDELQCVEVGTGADTVRIRDSKTPASRHLAFTPAAWTRFVDHTAATTP</sequence>
<protein>
    <submittedName>
        <fullName evidence="2">DUF397 domain-containing protein</fullName>
    </submittedName>
</protein>